<dbReference type="STRING" id="436010.A0A166CYY4"/>
<gene>
    <name evidence="2" type="ORF">FIBSPDRAFT_935885</name>
</gene>
<sequence>MIGLDLQEPNFVFLQRLTFFTVNTDLEIVQDWARDTVPAFPQRGIAQLRTPPLATAAGTCRKRVRMYLKSSSGRAFKKRIATFINERVSYVWVATVELAQLCPRTYADFRALACLPMNYSLAYKSAPAELRLKVISQELNVKFKSARLTNSQLGTAVHHTSRQWTRRQQQIVNPLKNGSELQALCLTCYIASIHFVGIDDRDRVPQPHHPRQRHPHLTADIPTTPGVVDTGPGKDQLYLTHMGHSVFANDGYLVRVAADGTGVDDIVLDGRPERSSWCLIQRWRDCTGHTGKGQFTCDVAFHSALMNLPGLYDQAKAHQGRILRANIDISRTQTTRTNIRTRYANLPEPIDFDLNAASTTLYWTDRGDPPLGNTLSHDVSAPLKPNTDDANDAAAAKGLSKDTVVAGGFHEAIWLSLDFPGRRAFVADLDSGRMEVLMEDAVTVTVIVHREA</sequence>
<feature type="compositionally biased region" description="Basic residues" evidence="1">
    <location>
        <begin position="206"/>
        <end position="216"/>
    </location>
</feature>
<proteinExistence type="predicted"/>
<reference evidence="2 3" key="1">
    <citation type="journal article" date="2016" name="Mol. Biol. Evol.">
        <title>Comparative Genomics of Early-Diverging Mushroom-Forming Fungi Provides Insights into the Origins of Lignocellulose Decay Capabilities.</title>
        <authorList>
            <person name="Nagy L.G."/>
            <person name="Riley R."/>
            <person name="Tritt A."/>
            <person name="Adam C."/>
            <person name="Daum C."/>
            <person name="Floudas D."/>
            <person name="Sun H."/>
            <person name="Yadav J.S."/>
            <person name="Pangilinan J."/>
            <person name="Larsson K.H."/>
            <person name="Matsuura K."/>
            <person name="Barry K."/>
            <person name="Labutti K."/>
            <person name="Kuo R."/>
            <person name="Ohm R.A."/>
            <person name="Bhattacharya S.S."/>
            <person name="Shirouzu T."/>
            <person name="Yoshinaga Y."/>
            <person name="Martin F.M."/>
            <person name="Grigoriev I.V."/>
            <person name="Hibbett D.S."/>
        </authorList>
    </citation>
    <scope>NUCLEOTIDE SEQUENCE [LARGE SCALE GENOMIC DNA]</scope>
    <source>
        <strain evidence="2 3">CBS 109695</strain>
    </source>
</reference>
<organism evidence="2 3">
    <name type="scientific">Athelia psychrophila</name>
    <dbReference type="NCBI Taxonomy" id="1759441"/>
    <lineage>
        <taxon>Eukaryota</taxon>
        <taxon>Fungi</taxon>
        <taxon>Dikarya</taxon>
        <taxon>Basidiomycota</taxon>
        <taxon>Agaricomycotina</taxon>
        <taxon>Agaricomycetes</taxon>
        <taxon>Agaricomycetidae</taxon>
        <taxon>Atheliales</taxon>
        <taxon>Atheliaceae</taxon>
        <taxon>Athelia</taxon>
    </lineage>
</organism>
<evidence type="ECO:0000313" key="2">
    <source>
        <dbReference type="EMBL" id="KZP14145.1"/>
    </source>
</evidence>
<feature type="region of interest" description="Disordered" evidence="1">
    <location>
        <begin position="205"/>
        <end position="226"/>
    </location>
</feature>
<protein>
    <submittedName>
        <fullName evidence="2">Uncharacterized protein</fullName>
    </submittedName>
</protein>
<accession>A0A166CYY4</accession>
<evidence type="ECO:0000256" key="1">
    <source>
        <dbReference type="SAM" id="MobiDB-lite"/>
    </source>
</evidence>
<dbReference type="Proteomes" id="UP000076532">
    <property type="component" value="Unassembled WGS sequence"/>
</dbReference>
<dbReference type="AlphaFoldDB" id="A0A166CYY4"/>
<name>A0A166CYY4_9AGAM</name>
<dbReference type="EMBL" id="KV417621">
    <property type="protein sequence ID" value="KZP14145.1"/>
    <property type="molecule type" value="Genomic_DNA"/>
</dbReference>
<evidence type="ECO:0000313" key="3">
    <source>
        <dbReference type="Proteomes" id="UP000076532"/>
    </source>
</evidence>
<keyword evidence="3" id="KW-1185">Reference proteome</keyword>